<gene>
    <name evidence="3" type="ORF">EPA93_18770</name>
</gene>
<proteinExistence type="predicted"/>
<dbReference type="GO" id="GO:0005829">
    <property type="term" value="C:cytosol"/>
    <property type="evidence" value="ECO:0007669"/>
    <property type="project" value="TreeGrafter"/>
</dbReference>
<dbReference type="PANTHER" id="PTHR43364:SF4">
    <property type="entry name" value="NAD(P)-LINKED OXIDOREDUCTASE SUPERFAMILY PROTEIN"/>
    <property type="match status" value="1"/>
</dbReference>
<dbReference type="KEGG" id="kbs:EPA93_18770"/>
<dbReference type="InterPro" id="IPR050523">
    <property type="entry name" value="AKR_Detox_Biosynth"/>
</dbReference>
<dbReference type="SUPFAM" id="SSF51430">
    <property type="entry name" value="NAD(P)-linked oxidoreductase"/>
    <property type="match status" value="1"/>
</dbReference>
<dbReference type="Proteomes" id="UP000290365">
    <property type="component" value="Chromosome"/>
</dbReference>
<protein>
    <submittedName>
        <fullName evidence="3">Aldo/keto reductase</fullName>
    </submittedName>
</protein>
<organism evidence="3 4">
    <name type="scientific">Ktedonosporobacter rubrisoli</name>
    <dbReference type="NCBI Taxonomy" id="2509675"/>
    <lineage>
        <taxon>Bacteria</taxon>
        <taxon>Bacillati</taxon>
        <taxon>Chloroflexota</taxon>
        <taxon>Ktedonobacteria</taxon>
        <taxon>Ktedonobacterales</taxon>
        <taxon>Ktedonosporobacteraceae</taxon>
        <taxon>Ktedonosporobacter</taxon>
    </lineage>
</organism>
<evidence type="ECO:0000259" key="2">
    <source>
        <dbReference type="Pfam" id="PF00248"/>
    </source>
</evidence>
<name>A0A4P6JR53_KTERU</name>
<accession>A0A4P6JR53</accession>
<dbReference type="Gene3D" id="3.20.20.100">
    <property type="entry name" value="NADP-dependent oxidoreductase domain"/>
    <property type="match status" value="1"/>
</dbReference>
<dbReference type="GO" id="GO:0016491">
    <property type="term" value="F:oxidoreductase activity"/>
    <property type="evidence" value="ECO:0007669"/>
    <property type="project" value="UniProtKB-KW"/>
</dbReference>
<dbReference type="OrthoDB" id="9773828at2"/>
<dbReference type="EMBL" id="CP035758">
    <property type="protein sequence ID" value="QBD77927.1"/>
    <property type="molecule type" value="Genomic_DNA"/>
</dbReference>
<dbReference type="Pfam" id="PF00248">
    <property type="entry name" value="Aldo_ket_red"/>
    <property type="match status" value="1"/>
</dbReference>
<evidence type="ECO:0000256" key="1">
    <source>
        <dbReference type="ARBA" id="ARBA00023002"/>
    </source>
</evidence>
<evidence type="ECO:0000313" key="3">
    <source>
        <dbReference type="EMBL" id="QBD77927.1"/>
    </source>
</evidence>
<keyword evidence="1" id="KW-0560">Oxidoreductase</keyword>
<dbReference type="PANTHER" id="PTHR43364">
    <property type="entry name" value="NADH-SPECIFIC METHYLGLYOXAL REDUCTASE-RELATED"/>
    <property type="match status" value="1"/>
</dbReference>
<evidence type="ECO:0000313" key="4">
    <source>
        <dbReference type="Proteomes" id="UP000290365"/>
    </source>
</evidence>
<dbReference type="AlphaFoldDB" id="A0A4P6JR53"/>
<sequence>MKIKQLGHTGLKVSEICLGTMTFGNQADKATSFAIMDVADQAGITFFDTADVYPLGGSPDRVGATEEIVGSWLRERQARERIVLATKCAGAMGSAPNDQGLSRKHILAACEASLRRLQTDYIDLYQVHWPDPTTPIEETLRALDDLVHAGKVRYIGCSNFPAWQLADALWTSKSAHLARFESVQPRYNLLFRMIEDELLPLCQAHGVGVIVYNPLAGGVLTGRYRQRLATVESGTRFSLQYSGELYRRRYWNDAAFEAVEALASFLEPRKKSLTHVALAWVLAQAGVTSAILGASKPEQLKDSLQGVDTVLDEEELRACDDAWFALPRERDPQIARR</sequence>
<dbReference type="PRINTS" id="PR00069">
    <property type="entry name" value="ALDKETRDTASE"/>
</dbReference>
<dbReference type="InterPro" id="IPR036812">
    <property type="entry name" value="NAD(P)_OxRdtase_dom_sf"/>
</dbReference>
<dbReference type="InterPro" id="IPR023210">
    <property type="entry name" value="NADP_OxRdtase_dom"/>
</dbReference>
<dbReference type="InterPro" id="IPR020471">
    <property type="entry name" value="AKR"/>
</dbReference>
<reference evidence="3 4" key="1">
    <citation type="submission" date="2019-01" db="EMBL/GenBank/DDBJ databases">
        <title>Ktedonosporobacter rubrisoli SCAWS-G2.</title>
        <authorList>
            <person name="Huang Y."/>
            <person name="Yan B."/>
        </authorList>
    </citation>
    <scope>NUCLEOTIDE SEQUENCE [LARGE SCALE GENOMIC DNA]</scope>
    <source>
        <strain evidence="3 4">SCAWS-G2</strain>
    </source>
</reference>
<feature type="domain" description="NADP-dependent oxidoreductase" evidence="2">
    <location>
        <begin position="15"/>
        <end position="322"/>
    </location>
</feature>
<dbReference type="FunFam" id="3.20.20.100:FF:000004">
    <property type="entry name" value="Oxidoreductase, aldo/keto reductase"/>
    <property type="match status" value="1"/>
</dbReference>
<dbReference type="CDD" id="cd19087">
    <property type="entry name" value="AKR_AKR12A1_B1_C1"/>
    <property type="match status" value="1"/>
</dbReference>
<keyword evidence="4" id="KW-1185">Reference proteome</keyword>
<dbReference type="RefSeq" id="WP_129888980.1">
    <property type="nucleotide sequence ID" value="NZ_CP035758.1"/>
</dbReference>